<keyword evidence="1" id="KW-1133">Transmembrane helix</keyword>
<dbReference type="RefSeq" id="WP_202767934.1">
    <property type="nucleotide sequence ID" value="NZ_JAESWA010000022.1"/>
</dbReference>
<keyword evidence="3" id="KW-1185">Reference proteome</keyword>
<dbReference type="EMBL" id="JAESWA010000022">
    <property type="protein sequence ID" value="MBL4932589.1"/>
    <property type="molecule type" value="Genomic_DNA"/>
</dbReference>
<feature type="transmembrane region" description="Helical" evidence="1">
    <location>
        <begin position="50"/>
        <end position="77"/>
    </location>
</feature>
<dbReference type="Proteomes" id="UP000623681">
    <property type="component" value="Unassembled WGS sequence"/>
</dbReference>
<feature type="transmembrane region" description="Helical" evidence="1">
    <location>
        <begin position="27"/>
        <end position="44"/>
    </location>
</feature>
<keyword evidence="1" id="KW-0472">Membrane</keyword>
<keyword evidence="1" id="KW-0812">Transmembrane</keyword>
<sequence length="574" mass="64035">MFLLFYFLVPILFLNPNFKRATKGNNIFRYIVGFIFSFVIFYVANRDKSISLIISIVGFVGIFQIIMALIEAGLSYTNRSLQGKFPKKIVLASVVLVVVAGIYNTAPFSIANAKGLYAMVGATESTTKSPKANTENIIIVPPETAYYQMQNLIGSLPNPSFYKVGQLNLTKTPNGAYYVAPVEFDGTIKALLNRELPGVIYVSAERLEEPKLIEVSFNHSESLLFNNNIYRKMRSAKQDSVLLNTNVELDDNLNPYYVGSYGHYKFGRTGDIVDGVITYDLKTGETKTYSKEEAPKWIDQIYTYNVAEQYNQYFGLYKKGFINSKIGQKEVHIPTAWSSGVDLKGMEIESNQVIPVVGSNGEMYFFTDHTNTSDNSTTMTGYTLMDSRTGEMIYYKTPGLLNGQGAMNAVEKLLGADKANWTTSQPILYNIYGVDTWIIPVINKTDGSFVKLGLVAAESKYAILADNKADLLDSFKKAIVEGKISESSDAKIDNNASTIKEQEATGKIWRINQTTEEGKAIFYIKLENNDKVFMINKNVSADVVLARDGDNVTLKYADMENQTILSVTSFKLNK</sequence>
<evidence type="ECO:0000313" key="3">
    <source>
        <dbReference type="Proteomes" id="UP000623681"/>
    </source>
</evidence>
<name>A0A937FEY6_9CLOT</name>
<gene>
    <name evidence="2" type="ORF">JK634_12270</name>
</gene>
<evidence type="ECO:0000313" key="2">
    <source>
        <dbReference type="EMBL" id="MBL4932589.1"/>
    </source>
</evidence>
<proteinExistence type="predicted"/>
<protein>
    <submittedName>
        <fullName evidence="2">Uncharacterized protein</fullName>
    </submittedName>
</protein>
<dbReference type="AlphaFoldDB" id="A0A937FEY6"/>
<organism evidence="2 3">
    <name type="scientific">Clostridium paridis</name>
    <dbReference type="NCBI Taxonomy" id="2803863"/>
    <lineage>
        <taxon>Bacteria</taxon>
        <taxon>Bacillati</taxon>
        <taxon>Bacillota</taxon>
        <taxon>Clostridia</taxon>
        <taxon>Eubacteriales</taxon>
        <taxon>Clostridiaceae</taxon>
        <taxon>Clostridium</taxon>
    </lineage>
</organism>
<comment type="caution">
    <text evidence="2">The sequence shown here is derived from an EMBL/GenBank/DDBJ whole genome shotgun (WGS) entry which is preliminary data.</text>
</comment>
<evidence type="ECO:0000256" key="1">
    <source>
        <dbReference type="SAM" id="Phobius"/>
    </source>
</evidence>
<accession>A0A937FEY6</accession>
<feature type="transmembrane region" description="Helical" evidence="1">
    <location>
        <begin position="89"/>
        <end position="106"/>
    </location>
</feature>
<reference evidence="2" key="1">
    <citation type="submission" date="2021-01" db="EMBL/GenBank/DDBJ databases">
        <title>Genome public.</title>
        <authorList>
            <person name="Liu C."/>
            <person name="Sun Q."/>
        </authorList>
    </citation>
    <scope>NUCLEOTIDE SEQUENCE</scope>
    <source>
        <strain evidence="2">YIM B02565</strain>
    </source>
</reference>